<evidence type="ECO:0000259" key="6">
    <source>
        <dbReference type="PROSITE" id="PS50022"/>
    </source>
</evidence>
<dbReference type="Proteomes" id="UP000822142">
    <property type="component" value="Unassembled WGS sequence"/>
</dbReference>
<dbReference type="InterPro" id="IPR054110">
    <property type="entry name" value="EndoD-like_D2"/>
</dbReference>
<feature type="transmembrane region" description="Helical" evidence="4">
    <location>
        <begin position="2119"/>
        <end position="2138"/>
    </location>
</feature>
<feature type="compositionally biased region" description="Basic and acidic residues" evidence="3">
    <location>
        <begin position="1984"/>
        <end position="2032"/>
    </location>
</feature>
<dbReference type="Gene3D" id="2.60.120.260">
    <property type="entry name" value="Galactose-binding domain-like"/>
    <property type="match status" value="3"/>
</dbReference>
<feature type="chain" id="PRO_5046954726" evidence="5">
    <location>
        <begin position="27"/>
        <end position="2144"/>
    </location>
</feature>
<keyword evidence="7" id="KW-0378">Hydrolase</keyword>
<name>A0ABX2I9L4_BLAHA</name>
<protein>
    <submittedName>
        <fullName evidence="7">Glycosyl hydrolase family 85</fullName>
    </submittedName>
</protein>
<dbReference type="Gene3D" id="1.20.1270.90">
    <property type="entry name" value="AF1782-like"/>
    <property type="match status" value="4"/>
</dbReference>
<dbReference type="Gene3D" id="3.80.10.10">
    <property type="entry name" value="Ribonuclease Inhibitor"/>
    <property type="match status" value="1"/>
</dbReference>
<dbReference type="InterPro" id="IPR013783">
    <property type="entry name" value="Ig-like_fold"/>
</dbReference>
<evidence type="ECO:0000256" key="4">
    <source>
        <dbReference type="SAM" id="Phobius"/>
    </source>
</evidence>
<gene>
    <name evidence="7" type="ORF">G5A70_13670</name>
</gene>
<dbReference type="SUPFAM" id="SSF49785">
    <property type="entry name" value="Galactose-binding domain-like"/>
    <property type="match status" value="2"/>
</dbReference>
<feature type="signal peptide" evidence="5">
    <location>
        <begin position="1"/>
        <end position="26"/>
    </location>
</feature>
<dbReference type="Pfam" id="PF23952">
    <property type="entry name" value="LRR_EndoS"/>
    <property type="match status" value="1"/>
</dbReference>
<sequence>MKKKSLKKTVAVMLSGVCLASGVAVPADTVQASAGLGYWPENLPIPNQYYYQKESLQPYGTCLQIGELKNWSPDNDPDARYNRSSIPLRQRYMGPSVNPLASRDAKVMPLAMSNARASEAESQGGEGDFVYAFNNFQYIDTYNFWGGSSAEGPICIPSPEHIDSAHRNGVQATGTIFIPWGDEEYGGRFVRELVAQDEQGNYPCADKLIEVAQYYGFDGYIFNAESGTGVSGFKEFLAYMQEKAPENFRISWYNGSGTLGADSIDAWMQDEDKRITDEWWLDMSGNGNVDSTIDATYEADRDKWDIHSTWEYIPMQDGAKGGDYHTRLDKDGKLKISLGILAPTSTLTQSKNSDDFMNVQDQKLWVGPDFDPSSTNRPDDEFCGFANLVADQTPVLGTDFVTHFNPGNGYKFYENGAVTGMESGWHNRSLTEVLPTWRWIVDAEDGAKKVEPKIDYEDAYWGGASMKISGGLSAGKANHIKLYSTQLDITDSSTFELVYKTKKNSDVKLSVGLCFGDTYEDKNFQFYPVEIQGDESWKEASIPLADESGQRVSAISLKLESAGGVDDYSMNIGKMGIVTDKSQPEAPGEITLDDVIYPTDLSAEARIYWDKGEHSFIDIIHRVRPDGQEEFVGATPSDAFYIPKFRKLEGEKEATFKITSISENGIEGDSREIKIAWPKEVPDGFGPSAELGENLALRAPAVCDVPCAADGPVDKINDGVIPSSKWCGTANSGSAYLDLGKEVDISRWIVYHANCRGAGEGVNYNTVDFELLYAPDDGKPVLDPTDKTAAERVKKLNYKEADKVTGNKQNVTDRNLDGPIKARYIKLHITDSDNSPWSAIRIYEMELYGEKGEGSVAVPTAPLERNVTVYNEKGNQDKVIIDNVGMPYAEGSYPNGTVNEKTGVVSLYDSMDAKEPIAQVRAQQPDNVYKQYAVGIAQFDNLKLKPEGGRLWYSVQDASTGETVTTQRSSVAYPPEDGKKIPEAQAKLYGEAAGVNLSGAYGALEISGLPKEATVKVYDSKDALKPILHSAPAGEDKKILLESVPLKEEGGTVYYTIHAPGYSDTERLELAYGEVGALPAYQGTLAEMVNMYERGFFEEEYLDSTWGAFASARTKAAGLLEGNPTKAEADAVRMELKQAECGLLKKADKSRIQEVCADYEANKGHYSKESWEKFQPVFEEVKAFAQAEDETDKMTIQTQRVKLDKAARQLVEIVPINSSVIPDEALLKAIKEQTGFESVDQLSTYEGTLDLTNLPVKDLTGLEKMEKLKGLILDGTKVKEVNAKNLPKTLETLSMKNCGGLETIDLRNSGMDKLKQADITGCEKLVLVYMNTGNLEKLEVSENGKYANIYALDISGNKLDLSEKTPEGKLAAKVEENLKKNPPEKLEKYTNVTQGRNVTADVMQGRHEKPEVMVDGKKDQNADIYYLDTNGKAVINLGEAKDISKVGATFQKDNFPAEYKWEYSEDGKDYKELAAVKKNEKYQTENTLKTPVKAQYLRFTVLNKGKGEAVVVELEGFEKKTIASGVTSGNQKPEAVVDYKTIPAELSLKQGSEAVDMLDYMKNCYKEVKTVRGTKIAELTDAKWLAKDYDIEAAAKMPEGMKVVITKEDGSACQNPFVPENTGNYTAEYRVGEGKALASVKVKVTADKSYLEELAASCEGKKETDYTPATWAVFQEKLAKAKELLENEFAGQDEIDAAEQELSEALTGLRVKPIKTVLHVFIELAEKELENAADKAPETMDALNTALTEAKTVFENPNATQEEVDAAGDKLLEALNKIRPMADKEKLLNLIARVESMETSGYTDASVKTLEEKLAEAKTVAEDDNAFEEDVELAYNNLLQAVAHLEVKVHTAELEYVIAKAEDILAKKDKYIAATLEGLSEETKKAKEVLEKADATQEEVNQAAADLAWKVGNARLKAEKQALLDMLEEAEKMDVALYTEESARAFTGALLKTRQAAEDEYATQAEVDAAVSELDDAMTNLVKAEPEQPETKPEEEQKPEQKPESEPEEEQHQDKGTEEGQQEEAKEEKLETPSHQAPSKKPVSSTRDYAVRSRRQHSDNTASQSSKEEQTEERKETKEETLLAKGDGEENSNKETEDTADSEKAEKDKTVQKEEKASYGWILAGVLILAAAGGLWYWKKKQKK</sequence>
<feature type="compositionally biased region" description="Basic and acidic residues" evidence="3">
    <location>
        <begin position="2066"/>
        <end position="2115"/>
    </location>
</feature>
<proteinExistence type="predicted"/>
<comment type="caution">
    <text evidence="7">The sequence shown here is derived from an EMBL/GenBank/DDBJ whole genome shotgun (WGS) entry which is preliminary data.</text>
</comment>
<keyword evidence="5" id="KW-0732">Signal</keyword>
<keyword evidence="4" id="KW-0472">Membrane</keyword>
<dbReference type="InterPro" id="IPR032979">
    <property type="entry name" value="ENGase"/>
</dbReference>
<dbReference type="InterPro" id="IPR032675">
    <property type="entry name" value="LRR_dom_sf"/>
</dbReference>
<feature type="compositionally biased region" description="Polar residues" evidence="3">
    <location>
        <begin position="2033"/>
        <end position="2047"/>
    </location>
</feature>
<dbReference type="EMBL" id="JAAITA010000025">
    <property type="protein sequence ID" value="NSJ87197.1"/>
    <property type="molecule type" value="Genomic_DNA"/>
</dbReference>
<evidence type="ECO:0000256" key="5">
    <source>
        <dbReference type="SAM" id="SignalP"/>
    </source>
</evidence>
<dbReference type="InterPro" id="IPR000421">
    <property type="entry name" value="FA58C"/>
</dbReference>
<dbReference type="Gene3D" id="3.20.20.80">
    <property type="entry name" value="Glycosidases"/>
    <property type="match status" value="1"/>
</dbReference>
<feature type="region of interest" description="Disordered" evidence="3">
    <location>
        <begin position="1984"/>
        <end position="2115"/>
    </location>
</feature>
<evidence type="ECO:0000256" key="1">
    <source>
        <dbReference type="ARBA" id="ARBA00023295"/>
    </source>
</evidence>
<dbReference type="PROSITE" id="PS50022">
    <property type="entry name" value="FA58C_3"/>
    <property type="match status" value="2"/>
</dbReference>
<keyword evidence="1" id="KW-0326">Glycosidase</keyword>
<dbReference type="PANTHER" id="PTHR13246:SF1">
    <property type="entry name" value="CYTOSOLIC ENDO-BETA-N-ACETYLGLUCOSAMINIDASE"/>
    <property type="match status" value="1"/>
</dbReference>
<keyword evidence="4" id="KW-1133">Transmembrane helix</keyword>
<accession>A0ABX2I9L4</accession>
<keyword evidence="4" id="KW-0812">Transmembrane</keyword>
<dbReference type="SUPFAM" id="SSF52058">
    <property type="entry name" value="L domain-like"/>
    <property type="match status" value="1"/>
</dbReference>
<feature type="domain" description="F5/8 type C" evidence="6">
    <location>
        <begin position="723"/>
        <end position="850"/>
    </location>
</feature>
<dbReference type="InterPro" id="IPR008979">
    <property type="entry name" value="Galactose-bd-like_sf"/>
</dbReference>
<dbReference type="Pfam" id="PF21910">
    <property type="entry name" value="GH85_C"/>
    <property type="match status" value="1"/>
</dbReference>
<keyword evidence="2" id="KW-0175">Coiled coil</keyword>
<evidence type="ECO:0000256" key="2">
    <source>
        <dbReference type="SAM" id="Coils"/>
    </source>
</evidence>
<dbReference type="Pfam" id="PF00754">
    <property type="entry name" value="F5_F8_type_C"/>
    <property type="match status" value="2"/>
</dbReference>
<dbReference type="Gene3D" id="1.20.1270.70">
    <property type="entry name" value="Designed single chain three-helix bundle"/>
    <property type="match status" value="2"/>
</dbReference>
<organism evidence="7 8">
    <name type="scientific">Blautia hansenii</name>
    <name type="common">Ruminococcus hansenii</name>
    <dbReference type="NCBI Taxonomy" id="1322"/>
    <lineage>
        <taxon>Bacteria</taxon>
        <taxon>Bacillati</taxon>
        <taxon>Bacillota</taxon>
        <taxon>Clostridia</taxon>
        <taxon>Lachnospirales</taxon>
        <taxon>Lachnospiraceae</taxon>
        <taxon>Blautia</taxon>
    </lineage>
</organism>
<feature type="domain" description="F5/8 type C" evidence="6">
    <location>
        <begin position="1435"/>
        <end position="1519"/>
    </location>
</feature>
<evidence type="ECO:0000256" key="3">
    <source>
        <dbReference type="SAM" id="MobiDB-lite"/>
    </source>
</evidence>
<keyword evidence="8" id="KW-1185">Reference proteome</keyword>
<evidence type="ECO:0000313" key="8">
    <source>
        <dbReference type="Proteomes" id="UP000822142"/>
    </source>
</evidence>
<dbReference type="GO" id="GO:0016787">
    <property type="term" value="F:hydrolase activity"/>
    <property type="evidence" value="ECO:0007669"/>
    <property type="project" value="UniProtKB-KW"/>
</dbReference>
<dbReference type="Pfam" id="PF07554">
    <property type="entry name" value="FIVAR"/>
    <property type="match status" value="4"/>
</dbReference>
<dbReference type="PANTHER" id="PTHR13246">
    <property type="entry name" value="ENDO BETA N-ACETYLGLUCOSAMINIDASE"/>
    <property type="match status" value="1"/>
</dbReference>
<dbReference type="Gene3D" id="2.60.40.10">
    <property type="entry name" value="Immunoglobulins"/>
    <property type="match status" value="1"/>
</dbReference>
<evidence type="ECO:0000313" key="7">
    <source>
        <dbReference type="EMBL" id="NSJ87197.1"/>
    </source>
</evidence>
<dbReference type="InterPro" id="IPR005201">
    <property type="entry name" value="TIM_ENGase"/>
</dbReference>
<dbReference type="Pfam" id="PF03644">
    <property type="entry name" value="Glyco_hydro_85"/>
    <property type="match status" value="1"/>
</dbReference>
<feature type="coiled-coil region" evidence="2">
    <location>
        <begin position="1835"/>
        <end position="1933"/>
    </location>
</feature>
<dbReference type="RefSeq" id="WP_173750087.1">
    <property type="nucleotide sequence ID" value="NZ_JAAITA010000025.1"/>
</dbReference>
<reference evidence="7 8" key="1">
    <citation type="journal article" date="2020" name="Cell Host Microbe">
        <title>Functional and Genomic Variation between Human-Derived Isolates of Lachnospiraceae Reveals Inter- and Intra-Species Diversity.</title>
        <authorList>
            <person name="Sorbara M.T."/>
            <person name="Littmann E.R."/>
            <person name="Fontana E."/>
            <person name="Moody T.U."/>
            <person name="Kohout C.E."/>
            <person name="Gjonbalaj M."/>
            <person name="Eaton V."/>
            <person name="Seok R."/>
            <person name="Leiner I.M."/>
            <person name="Pamer E.G."/>
        </authorList>
    </citation>
    <scope>NUCLEOTIDE SEQUENCE [LARGE SCALE GENOMIC DNA]</scope>
    <source>
        <strain evidence="7 8">MSK.15.26</strain>
    </source>
</reference>